<dbReference type="EMBL" id="NMUH01000947">
    <property type="protein sequence ID" value="MQL87039.1"/>
    <property type="molecule type" value="Genomic_DNA"/>
</dbReference>
<sequence length="81" mass="8700">MAEAVAFKFLPRAYQVRLPSPHRGAIARTDGTEAGRRHPPTPPRPRQTSPPPDAIADDLFSLSVSRHPSNDLRSCGAAGNS</sequence>
<protein>
    <submittedName>
        <fullName evidence="2">Uncharacterized protein</fullName>
    </submittedName>
</protein>
<keyword evidence="3" id="KW-1185">Reference proteome</keyword>
<reference evidence="2" key="1">
    <citation type="submission" date="2017-07" db="EMBL/GenBank/DDBJ databases">
        <title>Taro Niue Genome Assembly and Annotation.</title>
        <authorList>
            <person name="Atibalentja N."/>
            <person name="Keating K."/>
            <person name="Fields C.J."/>
        </authorList>
    </citation>
    <scope>NUCLEOTIDE SEQUENCE</scope>
    <source>
        <strain evidence="2">Niue_2</strain>
        <tissue evidence="2">Leaf</tissue>
    </source>
</reference>
<gene>
    <name evidence="2" type="ORF">Taro_019574</name>
</gene>
<proteinExistence type="predicted"/>
<accession>A0A843V5W6</accession>
<feature type="region of interest" description="Disordered" evidence="1">
    <location>
        <begin position="18"/>
        <end position="56"/>
    </location>
</feature>
<feature type="compositionally biased region" description="Pro residues" evidence="1">
    <location>
        <begin position="40"/>
        <end position="53"/>
    </location>
</feature>
<evidence type="ECO:0000313" key="3">
    <source>
        <dbReference type="Proteomes" id="UP000652761"/>
    </source>
</evidence>
<comment type="caution">
    <text evidence="2">The sequence shown here is derived from an EMBL/GenBank/DDBJ whole genome shotgun (WGS) entry which is preliminary data.</text>
</comment>
<evidence type="ECO:0000256" key="1">
    <source>
        <dbReference type="SAM" id="MobiDB-lite"/>
    </source>
</evidence>
<name>A0A843V5W6_COLES</name>
<dbReference type="Proteomes" id="UP000652761">
    <property type="component" value="Unassembled WGS sequence"/>
</dbReference>
<organism evidence="2 3">
    <name type="scientific">Colocasia esculenta</name>
    <name type="common">Wild taro</name>
    <name type="synonym">Arum esculentum</name>
    <dbReference type="NCBI Taxonomy" id="4460"/>
    <lineage>
        <taxon>Eukaryota</taxon>
        <taxon>Viridiplantae</taxon>
        <taxon>Streptophyta</taxon>
        <taxon>Embryophyta</taxon>
        <taxon>Tracheophyta</taxon>
        <taxon>Spermatophyta</taxon>
        <taxon>Magnoliopsida</taxon>
        <taxon>Liliopsida</taxon>
        <taxon>Araceae</taxon>
        <taxon>Aroideae</taxon>
        <taxon>Colocasieae</taxon>
        <taxon>Colocasia</taxon>
    </lineage>
</organism>
<evidence type="ECO:0000313" key="2">
    <source>
        <dbReference type="EMBL" id="MQL87039.1"/>
    </source>
</evidence>
<dbReference type="AlphaFoldDB" id="A0A843V5W6"/>